<dbReference type="Proteomes" id="UP001310594">
    <property type="component" value="Unassembled WGS sequence"/>
</dbReference>
<organism evidence="1 2">
    <name type="scientific">Elasticomyces elasticus</name>
    <dbReference type="NCBI Taxonomy" id="574655"/>
    <lineage>
        <taxon>Eukaryota</taxon>
        <taxon>Fungi</taxon>
        <taxon>Dikarya</taxon>
        <taxon>Ascomycota</taxon>
        <taxon>Pezizomycotina</taxon>
        <taxon>Dothideomycetes</taxon>
        <taxon>Dothideomycetidae</taxon>
        <taxon>Mycosphaerellales</taxon>
        <taxon>Teratosphaeriaceae</taxon>
        <taxon>Elasticomyces</taxon>
    </lineage>
</organism>
<reference evidence="1" key="1">
    <citation type="submission" date="2023-08" db="EMBL/GenBank/DDBJ databases">
        <title>Black Yeasts Isolated from many extreme environments.</title>
        <authorList>
            <person name="Coleine C."/>
            <person name="Stajich J.E."/>
            <person name="Selbmann L."/>
        </authorList>
    </citation>
    <scope>NUCLEOTIDE SEQUENCE</scope>
    <source>
        <strain evidence="1">CCFEE 5810</strain>
    </source>
</reference>
<dbReference type="EMBL" id="JAVRQU010000018">
    <property type="protein sequence ID" value="KAK5693097.1"/>
    <property type="molecule type" value="Genomic_DNA"/>
</dbReference>
<dbReference type="AlphaFoldDB" id="A0AAN7VNL7"/>
<accession>A0AAN7VNL7</accession>
<protein>
    <submittedName>
        <fullName evidence="1">Uncharacterized protein</fullName>
    </submittedName>
</protein>
<comment type="caution">
    <text evidence="1">The sequence shown here is derived from an EMBL/GenBank/DDBJ whole genome shotgun (WGS) entry which is preliminary data.</text>
</comment>
<name>A0AAN7VNL7_9PEZI</name>
<gene>
    <name evidence="1" type="ORF">LTR97_010573</name>
</gene>
<evidence type="ECO:0000313" key="1">
    <source>
        <dbReference type="EMBL" id="KAK5693097.1"/>
    </source>
</evidence>
<evidence type="ECO:0000313" key="2">
    <source>
        <dbReference type="Proteomes" id="UP001310594"/>
    </source>
</evidence>
<proteinExistence type="predicted"/>
<sequence length="171" mass="18776">MADHDGYSSDTSSVVEPMPTEYLTLFASGHTINAAIWNGTGGVLQKHGGGSATMSMVFNAMRALRQDWRRDGSGTSLAISLGIVDYTGIVDAVMNGALFVLARFRGSKATRTLQSEALIRKEIIKTFREIEEYYCKTDKSLPQDFATAYDSNDVNAVVVVDEEKDGYTWSR</sequence>